<dbReference type="GO" id="GO:0005975">
    <property type="term" value="P:carbohydrate metabolic process"/>
    <property type="evidence" value="ECO:0007669"/>
    <property type="project" value="InterPro"/>
</dbReference>
<evidence type="ECO:0000313" key="12">
    <source>
        <dbReference type="Proteomes" id="UP000518887"/>
    </source>
</evidence>
<proteinExistence type="inferred from homology"/>
<dbReference type="SUPFAM" id="SSF51445">
    <property type="entry name" value="(Trans)glycosidases"/>
    <property type="match status" value="1"/>
</dbReference>
<protein>
    <recommendedName>
        <fullName evidence="4 10">4-alpha-glucanotransferase</fullName>
        <ecNumber evidence="3 10">2.4.1.25</ecNumber>
    </recommendedName>
    <alternativeName>
        <fullName evidence="8 10">Amylomaltase</fullName>
    </alternativeName>
    <alternativeName>
        <fullName evidence="9 10">Disproportionating enzyme</fullName>
    </alternativeName>
</protein>
<evidence type="ECO:0000256" key="8">
    <source>
        <dbReference type="ARBA" id="ARBA00031423"/>
    </source>
</evidence>
<dbReference type="RefSeq" id="WP_184656569.1">
    <property type="nucleotide sequence ID" value="NZ_JACHFQ010000001.1"/>
</dbReference>
<evidence type="ECO:0000313" key="11">
    <source>
        <dbReference type="EMBL" id="MBB5224866.1"/>
    </source>
</evidence>
<evidence type="ECO:0000256" key="9">
    <source>
        <dbReference type="ARBA" id="ARBA00031501"/>
    </source>
</evidence>
<keyword evidence="7 10" id="KW-0119">Carbohydrate metabolism</keyword>
<evidence type="ECO:0000256" key="7">
    <source>
        <dbReference type="ARBA" id="ARBA00023277"/>
    </source>
</evidence>
<reference evidence="11 12" key="1">
    <citation type="submission" date="2020-08" db="EMBL/GenBank/DDBJ databases">
        <title>Genomic Encyclopedia of Type Strains, Phase IV (KMG-IV): sequencing the most valuable type-strain genomes for metagenomic binning, comparative biology and taxonomic classification.</title>
        <authorList>
            <person name="Goeker M."/>
        </authorList>
    </citation>
    <scope>NUCLEOTIDE SEQUENCE [LARGE SCALE GENOMIC DNA]</scope>
    <source>
        <strain evidence="11 12">DSM 103462</strain>
    </source>
</reference>
<keyword evidence="12" id="KW-1185">Reference proteome</keyword>
<evidence type="ECO:0000256" key="3">
    <source>
        <dbReference type="ARBA" id="ARBA00012560"/>
    </source>
</evidence>
<dbReference type="PANTHER" id="PTHR32438:SF5">
    <property type="entry name" value="4-ALPHA-GLUCANOTRANSFERASE DPE1, CHLOROPLASTIC_AMYLOPLASTIC"/>
    <property type="match status" value="1"/>
</dbReference>
<dbReference type="Gene3D" id="3.20.20.80">
    <property type="entry name" value="Glycosidases"/>
    <property type="match status" value="1"/>
</dbReference>
<dbReference type="Pfam" id="PF02446">
    <property type="entry name" value="Glyco_hydro_77"/>
    <property type="match status" value="1"/>
</dbReference>
<dbReference type="InterPro" id="IPR017853">
    <property type="entry name" value="GH"/>
</dbReference>
<evidence type="ECO:0000256" key="6">
    <source>
        <dbReference type="ARBA" id="ARBA00022679"/>
    </source>
</evidence>
<comment type="caution">
    <text evidence="11">The sequence shown here is derived from an EMBL/GenBank/DDBJ whole genome shotgun (WGS) entry which is preliminary data.</text>
</comment>
<dbReference type="NCBIfam" id="NF011080">
    <property type="entry name" value="PRK14508.1-3"/>
    <property type="match status" value="1"/>
</dbReference>
<organism evidence="11 12">
    <name type="scientific">Treponema ruminis</name>
    <dbReference type="NCBI Taxonomy" id="744515"/>
    <lineage>
        <taxon>Bacteria</taxon>
        <taxon>Pseudomonadati</taxon>
        <taxon>Spirochaetota</taxon>
        <taxon>Spirochaetia</taxon>
        <taxon>Spirochaetales</taxon>
        <taxon>Treponemataceae</taxon>
        <taxon>Treponema</taxon>
    </lineage>
</organism>
<keyword evidence="5 10" id="KW-0328">Glycosyltransferase</keyword>
<evidence type="ECO:0000256" key="1">
    <source>
        <dbReference type="ARBA" id="ARBA00000439"/>
    </source>
</evidence>
<dbReference type="EC" id="2.4.1.25" evidence="3 10"/>
<name>A0A7W8LKY9_9SPIR</name>
<accession>A0A7W8LKY9</accession>
<dbReference type="InterPro" id="IPR003385">
    <property type="entry name" value="Glyco_hydro_77"/>
</dbReference>
<comment type="catalytic activity">
    <reaction evidence="1 10">
        <text>Transfers a segment of a (1-&gt;4)-alpha-D-glucan to a new position in an acceptor, which may be glucose or a (1-&gt;4)-alpha-D-glucan.</text>
        <dbReference type="EC" id="2.4.1.25"/>
    </reaction>
</comment>
<evidence type="ECO:0000256" key="5">
    <source>
        <dbReference type="ARBA" id="ARBA00022676"/>
    </source>
</evidence>
<keyword evidence="6 10" id="KW-0808">Transferase</keyword>
<dbReference type="EMBL" id="JACHFQ010000001">
    <property type="protein sequence ID" value="MBB5224866.1"/>
    <property type="molecule type" value="Genomic_DNA"/>
</dbReference>
<dbReference type="AlphaFoldDB" id="A0A7W8LKY9"/>
<evidence type="ECO:0000256" key="10">
    <source>
        <dbReference type="RuleBase" id="RU361207"/>
    </source>
</evidence>
<sequence length="495" mass="56492">MSELKNRASGVLMHISSLPGSCGIGTLGKDAYAFIDKLCIAGQSYWQLLPICPTGYGDSPYQSFSTSAGNPYFIDFEELVKAGFLDYSDYELINWGKDDQKVDYGLLYVNRKIVFEKVQKKFFAHKPNDYDSFCIENEAWLDDYALFMAIKDAHGGVAMSQWEDEIRFRKEGALAAFSAAHEKEISYYKMLQYLFFTQWNRVKNYANDHGIKIIGDLPIYVSSDSVDVWAAPKNFMLDDNLNPIEVAGCPPDCFAATGQLWGNPVYNWKYLKETDYEWWKARLDRSFKMYDIIRIDHFRGFESFYCIPAQDKTAEHGVWREGPGMDFFEKTGIVSKPVIAEDLGFLTDGVRNLLKATGFPGMNVLQFAFDTRDENDYLPEHYIDNSVVYTGTHDNDTILGWTKSAPQKDVGNALDYFSLEAPEKLPVAMMEAALRSKSNTCILTMQDLIGKNESGRMNTPSTQSGNWQWRATEREIDSVDWKWLRSVTESAERLS</sequence>
<evidence type="ECO:0000256" key="4">
    <source>
        <dbReference type="ARBA" id="ARBA00020295"/>
    </source>
</evidence>
<gene>
    <name evidence="11" type="ORF">HNP76_000206</name>
</gene>
<dbReference type="Proteomes" id="UP000518887">
    <property type="component" value="Unassembled WGS sequence"/>
</dbReference>
<dbReference type="GO" id="GO:0004134">
    <property type="term" value="F:4-alpha-glucanotransferase activity"/>
    <property type="evidence" value="ECO:0007669"/>
    <property type="project" value="UniProtKB-EC"/>
</dbReference>
<dbReference type="NCBIfam" id="TIGR00217">
    <property type="entry name" value="malQ"/>
    <property type="match status" value="1"/>
</dbReference>
<comment type="similarity">
    <text evidence="2 10">Belongs to the disproportionating enzyme family.</text>
</comment>
<dbReference type="PANTHER" id="PTHR32438">
    <property type="entry name" value="4-ALPHA-GLUCANOTRANSFERASE DPE1, CHLOROPLASTIC/AMYLOPLASTIC"/>
    <property type="match status" value="1"/>
</dbReference>
<evidence type="ECO:0000256" key="2">
    <source>
        <dbReference type="ARBA" id="ARBA00005684"/>
    </source>
</evidence>